<accession>A0ABR4QHT1</accession>
<evidence type="ECO:0000256" key="1">
    <source>
        <dbReference type="SAM" id="MobiDB-lite"/>
    </source>
</evidence>
<feature type="compositionally biased region" description="Polar residues" evidence="1">
    <location>
        <begin position="586"/>
        <end position="599"/>
    </location>
</feature>
<feature type="region of interest" description="Disordered" evidence="1">
    <location>
        <begin position="582"/>
        <end position="709"/>
    </location>
</feature>
<feature type="compositionally biased region" description="Low complexity" evidence="1">
    <location>
        <begin position="631"/>
        <end position="650"/>
    </location>
</feature>
<dbReference type="Proteomes" id="UP001651158">
    <property type="component" value="Unassembled WGS sequence"/>
</dbReference>
<comment type="caution">
    <text evidence="2">The sequence shown here is derived from an EMBL/GenBank/DDBJ whole genome shotgun (WGS) entry which is preliminary data.</text>
</comment>
<sequence length="709" mass="79932">MSILFCVSRCQLCGKQHLNSKKIDTAIETKLEQQLTLDDGVGSRCGTMNNEVQLFVSPEDRPHCNDGGEEGALASYATSKAELAFNLPKYYPEDHELTKWMINQMRRRNGLHHLVNFANAHPFILSAHFEVLDQPDKYVSTKEVSCFSAYSAKTVLFLTPLAMAVYFGCKSVIRILLDDSGARLQSRARSNVDINATCYAKRVKPKHGVFGFEDYFTTSPAVLALRREFYIGLNLLTVAGFNPHDRIRYVDHIASPSQKTYWTTDLMEYALRLIITRPGFDIIRLVQYLTYPGPSGKCSYDVMTYDTYVYNDMGNKTPVWFSLFRRICRRGISPAYANCANRLIDVLEILEKLGFFKQDVMPHGPVAYNIGPGRCTMRRHQLPQRVSTSDIRLMSPPEAAEAMRAIAMDRDECFAFMIIWLNRLRNRCLTKPYQRLANILIAGLVDTQMLEDFIVPPAQVDPKVTLWPQWMELGAGLAQQVPNTNWKSCQEEINIFSEDVFDSYALEPLQVNELRLELKKLAFVRGLLDEKICGKLKEIKKTPIPITHTTQKPGNLSISVGKTQARVMAGILTTDSHLFSDEAKQSGDTGVNLSNTLPPSHSVVPRPRNASSEAFNQLASEDQGDLKGHQSRAPRVVNRSNVNNNVASRPKTTMPTQDKKPVTRRRPRSAKTPSPKPVLVVVKQKNASLSAKDSSISNSKSKPRPRWRI</sequence>
<organism evidence="2 3">
    <name type="scientific">Taenia crassiceps</name>
    <dbReference type="NCBI Taxonomy" id="6207"/>
    <lineage>
        <taxon>Eukaryota</taxon>
        <taxon>Metazoa</taxon>
        <taxon>Spiralia</taxon>
        <taxon>Lophotrochozoa</taxon>
        <taxon>Platyhelminthes</taxon>
        <taxon>Cestoda</taxon>
        <taxon>Eucestoda</taxon>
        <taxon>Cyclophyllidea</taxon>
        <taxon>Taeniidae</taxon>
        <taxon>Taenia</taxon>
    </lineage>
</organism>
<gene>
    <name evidence="2" type="ORF">TcWFU_006503</name>
</gene>
<evidence type="ECO:0000313" key="3">
    <source>
        <dbReference type="Proteomes" id="UP001651158"/>
    </source>
</evidence>
<dbReference type="EMBL" id="JAKROA010000003">
    <property type="protein sequence ID" value="KAL5109087.1"/>
    <property type="molecule type" value="Genomic_DNA"/>
</dbReference>
<feature type="compositionally biased region" description="Polar residues" evidence="1">
    <location>
        <begin position="609"/>
        <end position="620"/>
    </location>
</feature>
<feature type="compositionally biased region" description="Low complexity" evidence="1">
    <location>
        <begin position="688"/>
        <end position="700"/>
    </location>
</feature>
<name>A0ABR4QHT1_9CEST</name>
<keyword evidence="3" id="KW-1185">Reference proteome</keyword>
<protein>
    <submittedName>
        <fullName evidence="2">Uncharacterized protein</fullName>
    </submittedName>
</protein>
<proteinExistence type="predicted"/>
<reference evidence="2 3" key="1">
    <citation type="journal article" date="2022" name="Front. Cell. Infect. Microbiol.">
        <title>The Genomes of Two Strains of Taenia crassiceps the Animal Model for the Study of Human Cysticercosis.</title>
        <authorList>
            <person name="Bobes R.J."/>
            <person name="Estrada K."/>
            <person name="Rios-Valencia D.G."/>
            <person name="Calderon-Gallegos A."/>
            <person name="de la Torre P."/>
            <person name="Carrero J.C."/>
            <person name="Sanchez-Flores A."/>
            <person name="Laclette J.P."/>
        </authorList>
    </citation>
    <scope>NUCLEOTIDE SEQUENCE [LARGE SCALE GENOMIC DNA]</scope>
    <source>
        <strain evidence="2">WFUcys</strain>
    </source>
</reference>
<evidence type="ECO:0000313" key="2">
    <source>
        <dbReference type="EMBL" id="KAL5109087.1"/>
    </source>
</evidence>